<feature type="domain" description="F5/8 type C" evidence="1">
    <location>
        <begin position="303"/>
        <end position="435"/>
    </location>
</feature>
<dbReference type="InterPro" id="IPR000421">
    <property type="entry name" value="FA58C"/>
</dbReference>
<name>A0ABR2J3U0_9EUKA</name>
<sequence>MSTKALLLSSKGLANVVFNENNEENIFYFHFRDHEIKTNNFFAEFISPSVSHLHLADPTINSIDYSQLFNDFHDKNSENVSNLFSKEAFSLLEQLMRGNSIEINEDQSYSNESKINFYLQQLQISQYFQSFLQTSSKFSYSSIIDFISNNLHSIDEDKLLTLPISTLHSILSNENLLIENEDWLLDFIEKVFKNRKESEIDNENDIYDFYSLLDLCSLSDNKFQEFISNIVITKITTSLWMKLQKCFFISQEQRNAKKSNKRYTINANSFKFDGNESHRFEGIIRYLTKESGGNVAVNGTVKVTASSIQMSGQEPKFAVDFDDLKNYFHSNSEQNSWLQFDFGERKVRPTHYSIKSRPDGGKGYYHLKNWTIEGSNTANEKDWKTLDTRNDITCLDGSNAIHTFDIQTRLNPDEYFRYLRIRITGPNSGNCYHLILSALEYFGSITQ</sequence>
<dbReference type="Proteomes" id="UP001470230">
    <property type="component" value="Unassembled WGS sequence"/>
</dbReference>
<dbReference type="SUPFAM" id="SSF49785">
    <property type="entry name" value="Galactose-binding domain-like"/>
    <property type="match status" value="1"/>
</dbReference>
<evidence type="ECO:0000259" key="1">
    <source>
        <dbReference type="Pfam" id="PF00754"/>
    </source>
</evidence>
<evidence type="ECO:0000313" key="2">
    <source>
        <dbReference type="EMBL" id="KAK8871750.1"/>
    </source>
</evidence>
<dbReference type="EMBL" id="JAPFFF010000013">
    <property type="protein sequence ID" value="KAK8871750.1"/>
    <property type="molecule type" value="Genomic_DNA"/>
</dbReference>
<dbReference type="InterPro" id="IPR008979">
    <property type="entry name" value="Galactose-bd-like_sf"/>
</dbReference>
<accession>A0ABR2J3U0</accession>
<dbReference type="Pfam" id="PF00754">
    <property type="entry name" value="F5_F8_type_C"/>
    <property type="match status" value="1"/>
</dbReference>
<gene>
    <name evidence="2" type="ORF">M9Y10_007490</name>
</gene>
<proteinExistence type="predicted"/>
<dbReference type="Gene3D" id="2.60.120.260">
    <property type="entry name" value="Galactose-binding domain-like"/>
    <property type="match status" value="1"/>
</dbReference>
<evidence type="ECO:0000313" key="3">
    <source>
        <dbReference type="Proteomes" id="UP001470230"/>
    </source>
</evidence>
<organism evidence="2 3">
    <name type="scientific">Tritrichomonas musculus</name>
    <dbReference type="NCBI Taxonomy" id="1915356"/>
    <lineage>
        <taxon>Eukaryota</taxon>
        <taxon>Metamonada</taxon>
        <taxon>Parabasalia</taxon>
        <taxon>Tritrichomonadida</taxon>
        <taxon>Tritrichomonadidae</taxon>
        <taxon>Tritrichomonas</taxon>
    </lineage>
</organism>
<comment type="caution">
    <text evidence="2">The sequence shown here is derived from an EMBL/GenBank/DDBJ whole genome shotgun (WGS) entry which is preliminary data.</text>
</comment>
<protein>
    <recommendedName>
        <fullName evidence="1">F5/8 type C domain-containing protein</fullName>
    </recommendedName>
</protein>
<keyword evidence="3" id="KW-1185">Reference proteome</keyword>
<reference evidence="2 3" key="1">
    <citation type="submission" date="2024-04" db="EMBL/GenBank/DDBJ databases">
        <title>Tritrichomonas musculus Genome.</title>
        <authorList>
            <person name="Alves-Ferreira E."/>
            <person name="Grigg M."/>
            <person name="Lorenzi H."/>
            <person name="Galac M."/>
        </authorList>
    </citation>
    <scope>NUCLEOTIDE SEQUENCE [LARGE SCALE GENOMIC DNA]</scope>
    <source>
        <strain evidence="2 3">EAF2021</strain>
    </source>
</reference>